<dbReference type="GO" id="GO:0044718">
    <property type="term" value="P:siderophore transmembrane transport"/>
    <property type="evidence" value="ECO:0007669"/>
    <property type="project" value="TreeGrafter"/>
</dbReference>
<dbReference type="SUPFAM" id="SSF56935">
    <property type="entry name" value="Porins"/>
    <property type="match status" value="1"/>
</dbReference>
<evidence type="ECO:0000256" key="8">
    <source>
        <dbReference type="PROSITE-ProRule" id="PRU01360"/>
    </source>
</evidence>
<keyword evidence="6 8" id="KW-0472">Membrane</keyword>
<evidence type="ECO:0000256" key="4">
    <source>
        <dbReference type="ARBA" id="ARBA00022692"/>
    </source>
</evidence>
<keyword evidence="5" id="KW-0732">Signal</keyword>
<keyword evidence="12" id="KW-0675">Receptor</keyword>
<dbReference type="GO" id="GO:0015344">
    <property type="term" value="F:siderophore uptake transmembrane transporter activity"/>
    <property type="evidence" value="ECO:0007669"/>
    <property type="project" value="TreeGrafter"/>
</dbReference>
<dbReference type="InterPro" id="IPR037066">
    <property type="entry name" value="Plug_dom_sf"/>
</dbReference>
<dbReference type="InterPro" id="IPR041700">
    <property type="entry name" value="OMP_b-brl_3"/>
</dbReference>
<dbReference type="RefSeq" id="WP_131961430.1">
    <property type="nucleotide sequence ID" value="NZ_SMFL01000014.1"/>
</dbReference>
<organism evidence="12 13">
    <name type="scientific">Dyadobacter psychrotolerans</name>
    <dbReference type="NCBI Taxonomy" id="2541721"/>
    <lineage>
        <taxon>Bacteria</taxon>
        <taxon>Pseudomonadati</taxon>
        <taxon>Bacteroidota</taxon>
        <taxon>Cytophagia</taxon>
        <taxon>Cytophagales</taxon>
        <taxon>Spirosomataceae</taxon>
        <taxon>Dyadobacter</taxon>
    </lineage>
</organism>
<keyword evidence="3 8" id="KW-1134">Transmembrane beta strand</keyword>
<reference evidence="12 13" key="1">
    <citation type="submission" date="2019-03" db="EMBL/GenBank/DDBJ databases">
        <title>Dyadobacter AR-3-6 sp. nov., isolated from arctic soil.</title>
        <authorList>
            <person name="Chaudhary D.K."/>
        </authorList>
    </citation>
    <scope>NUCLEOTIDE SEQUENCE [LARGE SCALE GENOMIC DNA]</scope>
    <source>
        <strain evidence="12 13">AR-3-6</strain>
    </source>
</reference>
<dbReference type="SUPFAM" id="SSF49464">
    <property type="entry name" value="Carboxypeptidase regulatory domain-like"/>
    <property type="match status" value="1"/>
</dbReference>
<evidence type="ECO:0000259" key="10">
    <source>
        <dbReference type="Pfam" id="PF07715"/>
    </source>
</evidence>
<dbReference type="GO" id="GO:0009279">
    <property type="term" value="C:cell outer membrane"/>
    <property type="evidence" value="ECO:0007669"/>
    <property type="project" value="UniProtKB-SubCell"/>
</dbReference>
<gene>
    <name evidence="12" type="ORF">E0F88_27055</name>
</gene>
<dbReference type="OrthoDB" id="905812at2"/>
<dbReference type="PANTHER" id="PTHR30069:SF29">
    <property type="entry name" value="HEMOGLOBIN AND HEMOGLOBIN-HAPTOGLOBIN-BINDING PROTEIN 1-RELATED"/>
    <property type="match status" value="1"/>
</dbReference>
<dbReference type="Pfam" id="PF07715">
    <property type="entry name" value="Plug"/>
    <property type="match status" value="1"/>
</dbReference>
<dbReference type="InterPro" id="IPR008969">
    <property type="entry name" value="CarboxyPept-like_regulatory"/>
</dbReference>
<comment type="caution">
    <text evidence="12">The sequence shown here is derived from an EMBL/GenBank/DDBJ whole genome shotgun (WGS) entry which is preliminary data.</text>
</comment>
<dbReference type="Gene3D" id="2.170.130.10">
    <property type="entry name" value="TonB-dependent receptor, plug domain"/>
    <property type="match status" value="1"/>
</dbReference>
<dbReference type="Pfam" id="PF14905">
    <property type="entry name" value="OMP_b-brl_3"/>
    <property type="match status" value="1"/>
</dbReference>
<dbReference type="AlphaFoldDB" id="A0A4R5DAQ8"/>
<dbReference type="Pfam" id="PF13715">
    <property type="entry name" value="CarbopepD_reg_2"/>
    <property type="match status" value="1"/>
</dbReference>
<evidence type="ECO:0000313" key="13">
    <source>
        <dbReference type="Proteomes" id="UP000294850"/>
    </source>
</evidence>
<keyword evidence="7 8" id="KW-0998">Cell outer membrane</keyword>
<dbReference type="Gene3D" id="2.60.40.1120">
    <property type="entry name" value="Carboxypeptidase-like, regulatory domain"/>
    <property type="match status" value="1"/>
</dbReference>
<dbReference type="PANTHER" id="PTHR30069">
    <property type="entry name" value="TONB-DEPENDENT OUTER MEMBRANE RECEPTOR"/>
    <property type="match status" value="1"/>
</dbReference>
<dbReference type="EMBL" id="SMFL01000014">
    <property type="protein sequence ID" value="TDE10736.1"/>
    <property type="molecule type" value="Genomic_DNA"/>
</dbReference>
<evidence type="ECO:0000256" key="7">
    <source>
        <dbReference type="ARBA" id="ARBA00023237"/>
    </source>
</evidence>
<feature type="region of interest" description="Disordered" evidence="9">
    <location>
        <begin position="833"/>
        <end position="878"/>
    </location>
</feature>
<dbReference type="InterPro" id="IPR036942">
    <property type="entry name" value="Beta-barrel_TonB_sf"/>
</dbReference>
<feature type="compositionally biased region" description="Basic and acidic residues" evidence="9">
    <location>
        <begin position="833"/>
        <end position="865"/>
    </location>
</feature>
<dbReference type="InterPro" id="IPR012910">
    <property type="entry name" value="Plug_dom"/>
</dbReference>
<evidence type="ECO:0000259" key="11">
    <source>
        <dbReference type="Pfam" id="PF14905"/>
    </source>
</evidence>
<comment type="similarity">
    <text evidence="8">Belongs to the TonB-dependent receptor family.</text>
</comment>
<evidence type="ECO:0000256" key="2">
    <source>
        <dbReference type="ARBA" id="ARBA00022448"/>
    </source>
</evidence>
<evidence type="ECO:0000256" key="3">
    <source>
        <dbReference type="ARBA" id="ARBA00022452"/>
    </source>
</evidence>
<evidence type="ECO:0000256" key="5">
    <source>
        <dbReference type="ARBA" id="ARBA00022729"/>
    </source>
</evidence>
<proteinExistence type="inferred from homology"/>
<evidence type="ECO:0000256" key="1">
    <source>
        <dbReference type="ARBA" id="ARBA00004571"/>
    </source>
</evidence>
<name>A0A4R5DAQ8_9BACT</name>
<dbReference type="Gene3D" id="2.40.170.20">
    <property type="entry name" value="TonB-dependent receptor, beta-barrel domain"/>
    <property type="match status" value="1"/>
</dbReference>
<feature type="domain" description="TonB-dependent receptor plug" evidence="10">
    <location>
        <begin position="148"/>
        <end position="229"/>
    </location>
</feature>
<dbReference type="InterPro" id="IPR039426">
    <property type="entry name" value="TonB-dep_rcpt-like"/>
</dbReference>
<dbReference type="PROSITE" id="PS52016">
    <property type="entry name" value="TONB_DEPENDENT_REC_3"/>
    <property type="match status" value="1"/>
</dbReference>
<keyword evidence="13" id="KW-1185">Reference proteome</keyword>
<evidence type="ECO:0000256" key="6">
    <source>
        <dbReference type="ARBA" id="ARBA00023136"/>
    </source>
</evidence>
<dbReference type="Proteomes" id="UP000294850">
    <property type="component" value="Unassembled WGS sequence"/>
</dbReference>
<evidence type="ECO:0000256" key="9">
    <source>
        <dbReference type="SAM" id="MobiDB-lite"/>
    </source>
</evidence>
<protein>
    <submittedName>
        <fullName evidence="12">TonB-dependent receptor</fullName>
    </submittedName>
</protein>
<accession>A0A4R5DAQ8</accession>
<evidence type="ECO:0000313" key="12">
    <source>
        <dbReference type="EMBL" id="TDE10736.1"/>
    </source>
</evidence>
<feature type="domain" description="Outer membrane protein beta-barrel" evidence="11">
    <location>
        <begin position="384"/>
        <end position="822"/>
    </location>
</feature>
<sequence length="878" mass="97929">MGIKFYPQFYCILTAYLLLAGLDGFAQSKKTVSGRILDFETKQPVDFATVALQDKVGKILDGVVCDTLGKFTLRQVSFGNYTLSVSFIGYKTKVYSFVVSGKATEVNLGDIELSADNKSLDEVVVRAVKPMVEETDDGFVYNAENDINASGGTASDLLKNVPGVSVDMDGNLEMQGTTKIKIMIDGKPSAIMAGNIAEALQQIPANMIEKVEVITTPSAKYAAEGAGGVINIITKKSTNLEGYKGGITITGGNRANSMNGNFTTRIGKLGLRSSVGGNLNRNFGNGESEQIYYAQRQVLQNSEFRNDGQGLNGLLGGDFDFNDKNSLTGTLRFSKYHAINDRQNNSLVTSTIPESFGNIISNDRNNTDSKSASGSLDANLDYTRKFKTKGQELNVLMLYSLNNRDGDNYTIRQNREGVVNQRLQNNNDASVREVTFQADYVQPLKKWGKLEFGGKAILRNNGSNYQLASASSSEGAMVIDTRRTNIFTYDQDVYSAYLSYNFQLKKKYNFRFGGRYEYTNIFADFVSNDTTLRKPYPALMPNVTISARLKKEQRISINYSTQIFRPQIEYLNPYLDDSNERSIKVGNPNLLPELTHNLQLTYSKYLKTLSINGSVYWRQTNDDIGQYRTWNRVRSRSADNDSNIANDSIDAITTTYLNLGSNLTYGTNISVSGRLSKLIQLGGNFSVFYNEINGFVYSSQLKKGVTLSRGGWMYSIKLNAGFQVPKTLKGPFKEVSGQITSSLSSPRLTLQGKTSSLQQYNISLKKDFMVRQVSKDRVSLNFSIENFFSKGNQIRTTTITEQFGSTSIQNYYNRVFRVGLTYNFSRMEYKIKPDKEQKNHENDDRRKIDNGEVKDIKFEAGDNSKKPGKKSAPALKKN</sequence>
<keyword evidence="2 8" id="KW-0813">Transport</keyword>
<keyword evidence="4 8" id="KW-0812">Transmembrane</keyword>
<comment type="subcellular location">
    <subcellularLocation>
        <location evidence="1 8">Cell outer membrane</location>
        <topology evidence="1 8">Multi-pass membrane protein</topology>
    </subcellularLocation>
</comment>